<name>A0AAE1Q5F5_9EUCA</name>
<reference evidence="3" key="1">
    <citation type="submission" date="2023-11" db="EMBL/GenBank/DDBJ databases">
        <title>Genome assemblies of two species of porcelain crab, Petrolisthes cinctipes and Petrolisthes manimaculis (Anomura: Porcellanidae).</title>
        <authorList>
            <person name="Angst P."/>
        </authorList>
    </citation>
    <scope>NUCLEOTIDE SEQUENCE</scope>
    <source>
        <strain evidence="3">PB745_02</strain>
        <tissue evidence="3">Gill</tissue>
    </source>
</reference>
<feature type="chain" id="PRO_5042077455" evidence="2">
    <location>
        <begin position="19"/>
        <end position="373"/>
    </location>
</feature>
<dbReference type="AlphaFoldDB" id="A0AAE1Q5F5"/>
<sequence>MLGIVYVVGVWCLVGAFADPGHRAMGRLYWCENPLCICSTQTNEQVQCYDRQQLYTLIGLPQRKRKTLVRINWKLEEKLIWCSDVCLCHKDTNKEFDCMDEQSLVSFINNTIGDSYFYNMDTEVEEGVEPEPEPETEEMVVMQPVVTEETVMVLPDVTEEDSEESEHRKRSERRKNRRQRKQKRRREEEAATTEHDAEALPEPEPEPESEPEPIPPQEPEPTPLHEPEPTAYQEPTQPAYTRSSTTPSPPLLNRGQTEAPWSGEQDMGEPLPKQEAVAASPAITAMQPPTRRQPFPSTVQPYTPRVSLREVDIINPKAEPVLEVPIEKKTMATKVSQDLDGLATTVLEIQSHVVLNQRILFVTMALAAIAMLG</sequence>
<gene>
    <name evidence="3" type="ORF">Pmani_008879</name>
</gene>
<evidence type="ECO:0000313" key="3">
    <source>
        <dbReference type="EMBL" id="KAK4320228.1"/>
    </source>
</evidence>
<feature type="compositionally biased region" description="Basic residues" evidence="1">
    <location>
        <begin position="168"/>
        <end position="184"/>
    </location>
</feature>
<feature type="compositionally biased region" description="Pro residues" evidence="1">
    <location>
        <begin position="212"/>
        <end position="222"/>
    </location>
</feature>
<keyword evidence="2" id="KW-0732">Signal</keyword>
<feature type="compositionally biased region" description="Polar residues" evidence="1">
    <location>
        <begin position="233"/>
        <end position="246"/>
    </location>
</feature>
<evidence type="ECO:0000256" key="2">
    <source>
        <dbReference type="SAM" id="SignalP"/>
    </source>
</evidence>
<comment type="caution">
    <text evidence="3">The sequence shown here is derived from an EMBL/GenBank/DDBJ whole genome shotgun (WGS) entry which is preliminary data.</text>
</comment>
<dbReference type="EMBL" id="JAWZYT010000682">
    <property type="protein sequence ID" value="KAK4320228.1"/>
    <property type="molecule type" value="Genomic_DNA"/>
</dbReference>
<feature type="signal peptide" evidence="2">
    <location>
        <begin position="1"/>
        <end position="18"/>
    </location>
</feature>
<dbReference type="Proteomes" id="UP001292094">
    <property type="component" value="Unassembled WGS sequence"/>
</dbReference>
<accession>A0AAE1Q5F5</accession>
<proteinExistence type="predicted"/>
<evidence type="ECO:0000313" key="4">
    <source>
        <dbReference type="Proteomes" id="UP001292094"/>
    </source>
</evidence>
<feature type="compositionally biased region" description="Acidic residues" evidence="1">
    <location>
        <begin position="199"/>
        <end position="211"/>
    </location>
</feature>
<protein>
    <submittedName>
        <fullName evidence="3">Uncharacterized protein</fullName>
    </submittedName>
</protein>
<evidence type="ECO:0000256" key="1">
    <source>
        <dbReference type="SAM" id="MobiDB-lite"/>
    </source>
</evidence>
<feature type="region of interest" description="Disordered" evidence="1">
    <location>
        <begin position="151"/>
        <end position="269"/>
    </location>
</feature>
<feature type="compositionally biased region" description="Basic and acidic residues" evidence="1">
    <location>
        <begin position="185"/>
        <end position="198"/>
    </location>
</feature>
<keyword evidence="4" id="KW-1185">Reference proteome</keyword>
<organism evidence="3 4">
    <name type="scientific">Petrolisthes manimaculis</name>
    <dbReference type="NCBI Taxonomy" id="1843537"/>
    <lineage>
        <taxon>Eukaryota</taxon>
        <taxon>Metazoa</taxon>
        <taxon>Ecdysozoa</taxon>
        <taxon>Arthropoda</taxon>
        <taxon>Crustacea</taxon>
        <taxon>Multicrustacea</taxon>
        <taxon>Malacostraca</taxon>
        <taxon>Eumalacostraca</taxon>
        <taxon>Eucarida</taxon>
        <taxon>Decapoda</taxon>
        <taxon>Pleocyemata</taxon>
        <taxon>Anomura</taxon>
        <taxon>Galatheoidea</taxon>
        <taxon>Porcellanidae</taxon>
        <taxon>Petrolisthes</taxon>
    </lineage>
</organism>